<protein>
    <submittedName>
        <fullName evidence="1">Uncharacterized protein</fullName>
    </submittedName>
</protein>
<dbReference type="AlphaFoldDB" id="A0A117NHC9"/>
<dbReference type="EMBL" id="LKAM01000006">
    <property type="protein sequence ID" value="KUM48125.1"/>
    <property type="molecule type" value="Genomic_DNA"/>
</dbReference>
<comment type="caution">
    <text evidence="1">The sequence shown here is derived from an EMBL/GenBank/DDBJ whole genome shotgun (WGS) entry which is preliminary data.</text>
</comment>
<gene>
    <name evidence="1" type="ORF">ABT39_MTgene5121</name>
</gene>
<accession>A0A117NHC9</accession>
<proteinExistence type="predicted"/>
<sequence>MYPTSMRPPDPTNHLGLLANRTIYPLNELSILYLGMGRTANRQGLIIPFKEAEIRVRPLVQCGRIYTSVLMPQNKLRCFDCFNFVNC</sequence>
<keyword evidence="1" id="KW-0496">Mitochondrion</keyword>
<name>A0A117NHC9_PICGL</name>
<organism evidence="1">
    <name type="scientific">Picea glauca</name>
    <name type="common">White spruce</name>
    <name type="synonym">Pinus glauca</name>
    <dbReference type="NCBI Taxonomy" id="3330"/>
    <lineage>
        <taxon>Eukaryota</taxon>
        <taxon>Viridiplantae</taxon>
        <taxon>Streptophyta</taxon>
        <taxon>Embryophyta</taxon>
        <taxon>Tracheophyta</taxon>
        <taxon>Spermatophyta</taxon>
        <taxon>Pinopsida</taxon>
        <taxon>Pinidae</taxon>
        <taxon>Conifers I</taxon>
        <taxon>Pinales</taxon>
        <taxon>Pinaceae</taxon>
        <taxon>Picea</taxon>
    </lineage>
</organism>
<reference evidence="1" key="1">
    <citation type="journal article" date="2015" name="Genome Biol. Evol.">
        <title>Organellar Genomes of White Spruce (Picea glauca): Assembly and Annotation.</title>
        <authorList>
            <person name="Jackman S.D."/>
            <person name="Warren R.L."/>
            <person name="Gibb E.A."/>
            <person name="Vandervalk B.P."/>
            <person name="Mohamadi H."/>
            <person name="Chu J."/>
            <person name="Raymond A."/>
            <person name="Pleasance S."/>
            <person name="Coope R."/>
            <person name="Wildung M.R."/>
            <person name="Ritland C.E."/>
            <person name="Bousquet J."/>
            <person name="Jones S.J."/>
            <person name="Bohlmann J."/>
            <person name="Birol I."/>
        </authorList>
    </citation>
    <scope>NUCLEOTIDE SEQUENCE [LARGE SCALE GENOMIC DNA]</scope>
    <source>
        <tissue evidence="1">Flushing bud</tissue>
    </source>
</reference>
<evidence type="ECO:0000313" key="1">
    <source>
        <dbReference type="EMBL" id="KUM48125.1"/>
    </source>
</evidence>
<geneLocation type="mitochondrion" evidence="1"/>